<proteinExistence type="predicted"/>
<feature type="domain" description="UBA" evidence="2">
    <location>
        <begin position="150"/>
        <end position="193"/>
    </location>
</feature>
<dbReference type="Gene3D" id="1.10.8.10">
    <property type="entry name" value="DNA helicase RuvA subunit, C-terminal domain"/>
    <property type="match status" value="1"/>
</dbReference>
<dbReference type="InterPro" id="IPR009060">
    <property type="entry name" value="UBA-like_sf"/>
</dbReference>
<evidence type="ECO:0000313" key="4">
    <source>
        <dbReference type="Proteomes" id="UP001345219"/>
    </source>
</evidence>
<dbReference type="Proteomes" id="UP001345219">
    <property type="component" value="Chromosome 19"/>
</dbReference>
<name>A0AAN7GSR9_9MYRT</name>
<sequence length="646" mass="69903">MKMSPASKSKSKDKRPAKEPLKSSSKPSGPSNSSTSNPPLGSFHTIETAQNSSATLPHQVNSRILSGDETCENGGPGGLECDSISNNGSWSGESEDHKEKSSNPPARHETIPPGADSGKREKIRQKNEKKHQRQKERRAQELHERCSGYLMSQKLEILAQQLVAMGFSHEQATMALMLNEGKVEESVSWLFEGGEDADKQVDQSLSVANLKIDISDELTKIADMEIRYKCSKQEVERAIVSTEGDLEKAEEILQKQKQDATYGPQKLQETGDSPNSKHSVSQNSKLQSKPVPAPSNLPKRDERDFNYSKLGATSVVAGASELGLRAAQPITRTVPKLEWGKPQLSTVPAEKWWPLPGSSPSVSSYSLASLAAQASLPQAKPETYYMASRGEVKNFQNGSVQEPVIMMQRPQSANSKQVPLTHIGSPTGSSSSWFPVNGLEMTQRNGMLPQFSGTSNRNIAQSSSIGGSSHDYNQLHYPQQYSNGFGDFPGVSHGTANASWNRVNATPTVAAVSSLGLFSGLGSSTSSGAASPVDWMNGGSSIQLDYTNIDWTLNQGIPSRPGNLWLGLENFMRNSADRGYDLNAGVDSKPVLRPAFNGNGVPSPFLGLQNPGAETAGMDTREWTSPFEGRDLFSLPRRYVSSPPPL</sequence>
<dbReference type="Pfam" id="PF22562">
    <property type="entry name" value="UBA_7"/>
    <property type="match status" value="1"/>
</dbReference>
<evidence type="ECO:0000313" key="3">
    <source>
        <dbReference type="EMBL" id="KAK4741957.1"/>
    </source>
</evidence>
<feature type="compositionally biased region" description="Polar residues" evidence="1">
    <location>
        <begin position="45"/>
        <end position="64"/>
    </location>
</feature>
<gene>
    <name evidence="3" type="ORF">SAY87_025545</name>
</gene>
<keyword evidence="4" id="KW-1185">Reference proteome</keyword>
<feature type="compositionally biased region" description="Basic and acidic residues" evidence="1">
    <location>
        <begin position="94"/>
        <end position="110"/>
    </location>
</feature>
<dbReference type="EMBL" id="JAXIOK010000024">
    <property type="protein sequence ID" value="KAK4741957.1"/>
    <property type="molecule type" value="Genomic_DNA"/>
</dbReference>
<feature type="region of interest" description="Disordered" evidence="1">
    <location>
        <begin position="1"/>
        <end position="141"/>
    </location>
</feature>
<feature type="compositionally biased region" description="Polar residues" evidence="1">
    <location>
        <begin position="267"/>
        <end position="287"/>
    </location>
</feature>
<reference evidence="3 4" key="1">
    <citation type="journal article" date="2023" name="Hortic Res">
        <title>Pangenome of water caltrop reveals structural variations and asymmetric subgenome divergence after allopolyploidization.</title>
        <authorList>
            <person name="Zhang X."/>
            <person name="Chen Y."/>
            <person name="Wang L."/>
            <person name="Yuan Y."/>
            <person name="Fang M."/>
            <person name="Shi L."/>
            <person name="Lu R."/>
            <person name="Comes H.P."/>
            <person name="Ma Y."/>
            <person name="Chen Y."/>
            <person name="Huang G."/>
            <person name="Zhou Y."/>
            <person name="Zheng Z."/>
            <person name="Qiu Y."/>
        </authorList>
    </citation>
    <scope>NUCLEOTIDE SEQUENCE [LARGE SCALE GENOMIC DNA]</scope>
    <source>
        <tissue evidence="3">Roots</tissue>
    </source>
</reference>
<evidence type="ECO:0000256" key="1">
    <source>
        <dbReference type="SAM" id="MobiDB-lite"/>
    </source>
</evidence>
<feature type="compositionally biased region" description="Low complexity" evidence="1">
    <location>
        <begin position="22"/>
        <end position="42"/>
    </location>
</feature>
<feature type="compositionally biased region" description="Basic and acidic residues" evidence="1">
    <location>
        <begin position="117"/>
        <end position="126"/>
    </location>
</feature>
<dbReference type="PROSITE" id="PS50030">
    <property type="entry name" value="UBA"/>
    <property type="match status" value="1"/>
</dbReference>
<accession>A0AAN7GSR9</accession>
<feature type="compositionally biased region" description="Basic residues" evidence="1">
    <location>
        <begin position="127"/>
        <end position="136"/>
    </location>
</feature>
<dbReference type="InterPro" id="IPR015940">
    <property type="entry name" value="UBA"/>
</dbReference>
<protein>
    <recommendedName>
        <fullName evidence="2">UBA domain-containing protein</fullName>
    </recommendedName>
</protein>
<dbReference type="AlphaFoldDB" id="A0AAN7GSR9"/>
<feature type="region of interest" description="Disordered" evidence="1">
    <location>
        <begin position="256"/>
        <end position="303"/>
    </location>
</feature>
<dbReference type="SUPFAM" id="SSF46934">
    <property type="entry name" value="UBA-like"/>
    <property type="match status" value="1"/>
</dbReference>
<feature type="compositionally biased region" description="Polar residues" evidence="1">
    <location>
        <begin position="83"/>
        <end position="92"/>
    </location>
</feature>
<comment type="caution">
    <text evidence="3">The sequence shown here is derived from an EMBL/GenBank/DDBJ whole genome shotgun (WGS) entry which is preliminary data.</text>
</comment>
<dbReference type="PANTHER" id="PTHR35294:SF1">
    <property type="entry name" value="OS05G0409000 PROTEIN"/>
    <property type="match status" value="1"/>
</dbReference>
<organism evidence="3 4">
    <name type="scientific">Trapa incisa</name>
    <dbReference type="NCBI Taxonomy" id="236973"/>
    <lineage>
        <taxon>Eukaryota</taxon>
        <taxon>Viridiplantae</taxon>
        <taxon>Streptophyta</taxon>
        <taxon>Embryophyta</taxon>
        <taxon>Tracheophyta</taxon>
        <taxon>Spermatophyta</taxon>
        <taxon>Magnoliopsida</taxon>
        <taxon>eudicotyledons</taxon>
        <taxon>Gunneridae</taxon>
        <taxon>Pentapetalae</taxon>
        <taxon>rosids</taxon>
        <taxon>malvids</taxon>
        <taxon>Myrtales</taxon>
        <taxon>Lythraceae</taxon>
        <taxon>Trapa</taxon>
    </lineage>
</organism>
<evidence type="ECO:0000259" key="2">
    <source>
        <dbReference type="PROSITE" id="PS50030"/>
    </source>
</evidence>
<dbReference type="PANTHER" id="PTHR35294">
    <property type="entry name" value="UBIQUITIN-ASSOCIATED/TRANSLATION ELONGATION FACTOR EF1B PROTEIN"/>
    <property type="match status" value="1"/>
</dbReference>